<name>A0A4Y2H9U0_ARAVE</name>
<protein>
    <submittedName>
        <fullName evidence="2">Uncharacterized protein</fullName>
    </submittedName>
</protein>
<organism evidence="2 3">
    <name type="scientific">Araneus ventricosus</name>
    <name type="common">Orbweaver spider</name>
    <name type="synonym">Epeira ventricosa</name>
    <dbReference type="NCBI Taxonomy" id="182803"/>
    <lineage>
        <taxon>Eukaryota</taxon>
        <taxon>Metazoa</taxon>
        <taxon>Ecdysozoa</taxon>
        <taxon>Arthropoda</taxon>
        <taxon>Chelicerata</taxon>
        <taxon>Arachnida</taxon>
        <taxon>Araneae</taxon>
        <taxon>Araneomorphae</taxon>
        <taxon>Entelegynae</taxon>
        <taxon>Araneoidea</taxon>
        <taxon>Araneidae</taxon>
        <taxon>Araneus</taxon>
    </lineage>
</organism>
<evidence type="ECO:0000313" key="3">
    <source>
        <dbReference type="Proteomes" id="UP000499080"/>
    </source>
</evidence>
<proteinExistence type="predicted"/>
<keyword evidence="3" id="KW-1185">Reference proteome</keyword>
<sequence length="39" mass="4463">MEKNLTATLPDSQPMEDSDDESEIMNFRINFFRIGVVGD</sequence>
<dbReference type="Proteomes" id="UP000499080">
    <property type="component" value="Unassembled WGS sequence"/>
</dbReference>
<dbReference type="EMBL" id="BGPR01257550">
    <property type="protein sequence ID" value="GBM61608.1"/>
    <property type="molecule type" value="Genomic_DNA"/>
</dbReference>
<dbReference type="OrthoDB" id="205623at2759"/>
<evidence type="ECO:0000313" key="2">
    <source>
        <dbReference type="EMBL" id="GBM61608.1"/>
    </source>
</evidence>
<dbReference type="AlphaFoldDB" id="A0A4Y2H9U0"/>
<feature type="non-terminal residue" evidence="2">
    <location>
        <position position="39"/>
    </location>
</feature>
<evidence type="ECO:0000256" key="1">
    <source>
        <dbReference type="SAM" id="MobiDB-lite"/>
    </source>
</evidence>
<comment type="caution">
    <text evidence="2">The sequence shown here is derived from an EMBL/GenBank/DDBJ whole genome shotgun (WGS) entry which is preliminary data.</text>
</comment>
<feature type="compositionally biased region" description="Polar residues" evidence="1">
    <location>
        <begin position="1"/>
        <end position="11"/>
    </location>
</feature>
<gene>
    <name evidence="2" type="ORF">AVEN_175143_1</name>
</gene>
<feature type="region of interest" description="Disordered" evidence="1">
    <location>
        <begin position="1"/>
        <end position="20"/>
    </location>
</feature>
<accession>A0A4Y2H9U0</accession>
<reference evidence="2 3" key="1">
    <citation type="journal article" date="2019" name="Sci. Rep.">
        <title>Orb-weaving spider Araneus ventricosus genome elucidates the spidroin gene catalogue.</title>
        <authorList>
            <person name="Kono N."/>
            <person name="Nakamura H."/>
            <person name="Ohtoshi R."/>
            <person name="Moran D.A.P."/>
            <person name="Shinohara A."/>
            <person name="Yoshida Y."/>
            <person name="Fujiwara M."/>
            <person name="Mori M."/>
            <person name="Tomita M."/>
            <person name="Arakawa K."/>
        </authorList>
    </citation>
    <scope>NUCLEOTIDE SEQUENCE [LARGE SCALE GENOMIC DNA]</scope>
</reference>